<gene>
    <name evidence="1" type="ORF">ACFPFM_33205</name>
</gene>
<organism evidence="1 2">
    <name type="scientific">Saccharothrix xinjiangensis</name>
    <dbReference type="NCBI Taxonomy" id="204798"/>
    <lineage>
        <taxon>Bacteria</taxon>
        <taxon>Bacillati</taxon>
        <taxon>Actinomycetota</taxon>
        <taxon>Actinomycetes</taxon>
        <taxon>Pseudonocardiales</taxon>
        <taxon>Pseudonocardiaceae</taxon>
        <taxon>Saccharothrix</taxon>
    </lineage>
</organism>
<accession>A0ABV9Y7B9</accession>
<evidence type="ECO:0000313" key="2">
    <source>
        <dbReference type="Proteomes" id="UP001595833"/>
    </source>
</evidence>
<protein>
    <submittedName>
        <fullName evidence="1">Uncharacterized protein</fullName>
    </submittedName>
</protein>
<dbReference type="Proteomes" id="UP001595833">
    <property type="component" value="Unassembled WGS sequence"/>
</dbReference>
<dbReference type="RefSeq" id="WP_344038873.1">
    <property type="nucleotide sequence ID" value="NZ_BAAAKE010000013.1"/>
</dbReference>
<name>A0ABV9Y7B9_9PSEU</name>
<reference evidence="2" key="1">
    <citation type="journal article" date="2019" name="Int. J. Syst. Evol. Microbiol.">
        <title>The Global Catalogue of Microorganisms (GCM) 10K type strain sequencing project: providing services to taxonomists for standard genome sequencing and annotation.</title>
        <authorList>
            <consortium name="The Broad Institute Genomics Platform"/>
            <consortium name="The Broad Institute Genome Sequencing Center for Infectious Disease"/>
            <person name="Wu L."/>
            <person name="Ma J."/>
        </authorList>
    </citation>
    <scope>NUCLEOTIDE SEQUENCE [LARGE SCALE GENOMIC DNA]</scope>
    <source>
        <strain evidence="2">KCTC 12848</strain>
    </source>
</reference>
<evidence type="ECO:0000313" key="1">
    <source>
        <dbReference type="EMBL" id="MFC5058595.1"/>
    </source>
</evidence>
<dbReference type="EMBL" id="JBHSJB010000033">
    <property type="protein sequence ID" value="MFC5058595.1"/>
    <property type="molecule type" value="Genomic_DNA"/>
</dbReference>
<sequence length="213" mass="23638">MTKSKRTKAERPLPATPRETFTTALGKPVDSAEARTVIDVLGGAHEIRPLKPSVARYDPDTARTVAWDFPSAPPANRWTATHLGVQDDTIVWITLASALVDGVTGDRAVFLRLSDDDEEVFRPQGPDWNWAPGIIRRGTAHLLDLDVGQGHWDGNYKFPLTPRQAENLQADLLLYREVWDGLVRICQSRRFFDDPTTLPGDAQAVIDARCGRG</sequence>
<comment type="caution">
    <text evidence="1">The sequence shown here is derived from an EMBL/GenBank/DDBJ whole genome shotgun (WGS) entry which is preliminary data.</text>
</comment>
<keyword evidence="2" id="KW-1185">Reference proteome</keyword>
<proteinExistence type="predicted"/>